<evidence type="ECO:0000256" key="2">
    <source>
        <dbReference type="SAM" id="MobiDB-lite"/>
    </source>
</evidence>
<proteinExistence type="inferred from homology"/>
<evidence type="ECO:0000256" key="1">
    <source>
        <dbReference type="ARBA" id="ARBA00005799"/>
    </source>
</evidence>
<dbReference type="InterPro" id="IPR002035">
    <property type="entry name" value="VWF_A"/>
</dbReference>
<dbReference type="PROSITE" id="PS50234">
    <property type="entry name" value="VWFA"/>
    <property type="match status" value="1"/>
</dbReference>
<dbReference type="AlphaFoldDB" id="A0A7X3CMZ6"/>
<dbReference type="Pfam" id="PF17863">
    <property type="entry name" value="AAA_lid_2"/>
    <property type="match status" value="1"/>
</dbReference>
<dbReference type="InterPro" id="IPR041702">
    <property type="entry name" value="BchD/ChlD_VWA"/>
</dbReference>
<dbReference type="PANTHER" id="PTHR35023">
    <property type="entry name" value="CHELATASE-RELATED"/>
    <property type="match status" value="1"/>
</dbReference>
<dbReference type="Pfam" id="PF07728">
    <property type="entry name" value="AAA_5"/>
    <property type="match status" value="1"/>
</dbReference>
<reference evidence="4 5" key="1">
    <citation type="submission" date="2019-11" db="EMBL/GenBank/DDBJ databases">
        <title>Draft genome sequences of five Paenibacillus species of dairy origin.</title>
        <authorList>
            <person name="Olajide A.M."/>
            <person name="Chen S."/>
            <person name="Lapointe G."/>
        </authorList>
    </citation>
    <scope>NUCLEOTIDE SEQUENCE [LARGE SCALE GENOMIC DNA]</scope>
    <source>
        <strain evidence="4 5">12CR55</strain>
    </source>
</reference>
<dbReference type="EMBL" id="WNZW01000001">
    <property type="protein sequence ID" value="MUG44475.1"/>
    <property type="molecule type" value="Genomic_DNA"/>
</dbReference>
<dbReference type="Gene3D" id="1.10.8.80">
    <property type="entry name" value="Magnesium chelatase subunit I, C-Terminal domain"/>
    <property type="match status" value="1"/>
</dbReference>
<feature type="compositionally biased region" description="Basic and acidic residues" evidence="2">
    <location>
        <begin position="328"/>
        <end position="354"/>
    </location>
</feature>
<name>A0A7X3CMZ6_9BACL</name>
<dbReference type="Proteomes" id="UP000447876">
    <property type="component" value="Unassembled WGS sequence"/>
</dbReference>
<dbReference type="Gene3D" id="3.40.50.300">
    <property type="entry name" value="P-loop containing nucleotide triphosphate hydrolases"/>
    <property type="match status" value="1"/>
</dbReference>
<dbReference type="GO" id="GO:0005524">
    <property type="term" value="F:ATP binding"/>
    <property type="evidence" value="ECO:0007669"/>
    <property type="project" value="InterPro"/>
</dbReference>
<comment type="caution">
    <text evidence="4">The sequence shown here is derived from an EMBL/GenBank/DDBJ whole genome shotgun (WGS) entry which is preliminary data.</text>
</comment>
<dbReference type="Gene3D" id="3.40.50.410">
    <property type="entry name" value="von Willebrand factor, type A domain"/>
    <property type="match status" value="1"/>
</dbReference>
<dbReference type="InterPro" id="IPR011704">
    <property type="entry name" value="ATPase_dyneun-rel_AAA"/>
</dbReference>
<evidence type="ECO:0000313" key="4">
    <source>
        <dbReference type="EMBL" id="MUG44475.1"/>
    </source>
</evidence>
<protein>
    <submittedName>
        <fullName evidence="4">VWA domain-containing protein</fullName>
    </submittedName>
</protein>
<dbReference type="SUPFAM" id="SSF52540">
    <property type="entry name" value="P-loop containing nucleoside triphosphate hydrolases"/>
    <property type="match status" value="1"/>
</dbReference>
<dbReference type="PANTHER" id="PTHR35023:SF1">
    <property type="entry name" value="MG-PROTOPORPHYRIN IX CHELATASE"/>
    <property type="match status" value="1"/>
</dbReference>
<feature type="domain" description="VWFA" evidence="3">
    <location>
        <begin position="501"/>
        <end position="682"/>
    </location>
</feature>
<dbReference type="InterPro" id="IPR027417">
    <property type="entry name" value="P-loop_NTPase"/>
</dbReference>
<sequence>MTTRRYASCSATFCPRSPMQVKPHLYPFCAVVGQERAQKALLLHAVNPGLKGVLLAGPPGTAKSTLIHGVTELLPELNVINIPLNVDEERLWGDWDMAAAVRSGKRTFVPGLLAAADGHIVTVDNAHIMPERLMKAVLTAGDNVAGEPAHGHVRKSSERRSGLDSAAFCLFAAMSPDDRKPLPAMFDRCGLYVRLETSADLAERTEIASRLLAFEQDPESFRLAYESETKELRARIAAARTRLPAVHIDGELLRLAAEIAEEAGCLGHRADILLIEAARTIAAWEGLRETTQEHLQEAAGFVLPHRMRAASYSEESRGKSPADLADQEPTKHDSNDDHPSPGSHRDKESQRENQAEGENNATNGEQVDRSQFASPAQLGGDHNGEADSRQSLSLEARAVVEAVGREIAVQPFVFTPPQPMKQAQTGKRNQASVGTVNGRYVRAAMPRGPLRDIAFDATLRMAAPFQRIRKQQSSSYNTNLKLWIEPSDVRVKVRENKTGTALLFVVDASGSMNANKRMKAVKGAVLSLLRDAYRQRDHVGLIAFRDQQAELLLGLTRSVELAERKLRTLPAGGKTPLGIGLEKGLIAIRPLLNRRSGLIPAMIVMTDGKANVSAEAAGDPWQESLQAAQRIAAAGIRTLVIDTEDGVVRFGYARKLAEAMQARYYRLEQLEAGSIERAVRTLI</sequence>
<evidence type="ECO:0000259" key="3">
    <source>
        <dbReference type="PROSITE" id="PS50234"/>
    </source>
</evidence>
<dbReference type="SMART" id="SM00327">
    <property type="entry name" value="VWA"/>
    <property type="match status" value="1"/>
</dbReference>
<dbReference type="GO" id="GO:0016887">
    <property type="term" value="F:ATP hydrolysis activity"/>
    <property type="evidence" value="ECO:0007669"/>
    <property type="project" value="InterPro"/>
</dbReference>
<dbReference type="CDD" id="cd00009">
    <property type="entry name" value="AAA"/>
    <property type="match status" value="1"/>
</dbReference>
<accession>A0A7X3CMZ6</accession>
<gene>
    <name evidence="4" type="ORF">GNP95_05635</name>
</gene>
<dbReference type="InterPro" id="IPR036465">
    <property type="entry name" value="vWFA_dom_sf"/>
</dbReference>
<dbReference type="OrthoDB" id="9775079at2"/>
<feature type="region of interest" description="Disordered" evidence="2">
    <location>
        <begin position="310"/>
        <end position="369"/>
    </location>
</feature>
<feature type="compositionally biased region" description="Polar residues" evidence="2">
    <location>
        <begin position="356"/>
        <end position="369"/>
    </location>
</feature>
<dbReference type="CDD" id="cd01451">
    <property type="entry name" value="vWA_Magnesium_chelatase"/>
    <property type="match status" value="1"/>
</dbReference>
<dbReference type="Pfam" id="PF13519">
    <property type="entry name" value="VWA_2"/>
    <property type="match status" value="1"/>
</dbReference>
<organism evidence="4 5">
    <name type="scientific">Paenibacillus woosongensis</name>
    <dbReference type="NCBI Taxonomy" id="307580"/>
    <lineage>
        <taxon>Bacteria</taxon>
        <taxon>Bacillati</taxon>
        <taxon>Bacillota</taxon>
        <taxon>Bacilli</taxon>
        <taxon>Bacillales</taxon>
        <taxon>Paenibacillaceae</taxon>
        <taxon>Paenibacillus</taxon>
    </lineage>
</organism>
<dbReference type="InterPro" id="IPR052989">
    <property type="entry name" value="Mg-chelatase_DI-like"/>
</dbReference>
<dbReference type="InterPro" id="IPR041628">
    <property type="entry name" value="ChlI/MoxR_AAA_lid"/>
</dbReference>
<comment type="similarity">
    <text evidence="1">Belongs to the Mg-chelatase subunits D/I family.</text>
</comment>
<dbReference type="SUPFAM" id="SSF53300">
    <property type="entry name" value="vWA-like"/>
    <property type="match status" value="1"/>
</dbReference>
<evidence type="ECO:0000313" key="5">
    <source>
        <dbReference type="Proteomes" id="UP000447876"/>
    </source>
</evidence>